<feature type="compositionally biased region" description="Low complexity" evidence="2">
    <location>
        <begin position="396"/>
        <end position="409"/>
    </location>
</feature>
<dbReference type="Proteomes" id="UP001064782">
    <property type="component" value="Unassembled WGS sequence"/>
</dbReference>
<evidence type="ECO:0000259" key="3">
    <source>
        <dbReference type="Pfam" id="PF00823"/>
    </source>
</evidence>
<dbReference type="Pfam" id="PF18878">
    <property type="entry name" value="PPE-PPW"/>
    <property type="match status" value="1"/>
</dbReference>
<dbReference type="AlphaFoldDB" id="A0A9P3UYV3"/>
<dbReference type="SUPFAM" id="SSF140459">
    <property type="entry name" value="PE/PPE dimer-like"/>
    <property type="match status" value="1"/>
</dbReference>
<evidence type="ECO:0000259" key="4">
    <source>
        <dbReference type="Pfam" id="PF18878"/>
    </source>
</evidence>
<dbReference type="GO" id="GO:0052572">
    <property type="term" value="P:response to host immune response"/>
    <property type="evidence" value="ECO:0007669"/>
    <property type="project" value="TreeGrafter"/>
</dbReference>
<sequence length="500" mass="50671">MTAPIWMASPPEVHSALLSAGPGPGALLAAAGAWQALAAEYESAAAELIGVLGAVQSGSWQGPSAAEYVAAHAPYLGWLTGAQAKSLAAAAQQETAAAAYTTALAMMPTLPELAANHIVHGVLVGTNFFGINTIPIALNEADYVRMWIQAATTMGTYQAVTTTAAAAVPTTAPAPTVVKADMASLAAEPSQLAAAAPAADSGSQLNLADLITQLLQGYLNYVQQLFAPITNFLQNPVGNTIQLITDFLTNPSQALVTWGPFLFAVAYQAFSWVGASLTYPQLLLDPLLAITLGVVIGVGYQYLQQLPADVPVGDEPAVSAAPAATSHSSNYPLATLAPTVAGPAGAPVTTAAGSAGAAPASAAPAATVPAIPYAVAGIGPDEGFSPTFRDRTGVKAPAEGIPAAAAGVSAREKRRSRRRRAATMPEHQYADEYLDYDPGADTPPEEPVIAASTRGAGAMGFGGTVATDAADAAGLITLDGDEYGSGPAMPMLPTSWDERG</sequence>
<dbReference type="InterPro" id="IPR043641">
    <property type="entry name" value="PPE-PPW_C"/>
</dbReference>
<dbReference type="FunFam" id="1.20.1260.20:FF:000001">
    <property type="entry name" value="PPE family protein PPE41"/>
    <property type="match status" value="1"/>
</dbReference>
<dbReference type="RefSeq" id="WP_238305243.1">
    <property type="nucleotide sequence ID" value="NZ_BRXE01000026.1"/>
</dbReference>
<comment type="similarity">
    <text evidence="1">Belongs to the mycobacterial PPE family.</text>
</comment>
<organism evidence="6 7">
    <name type="scientific">Mycobacterium kiyosense</name>
    <dbReference type="NCBI Taxonomy" id="2871094"/>
    <lineage>
        <taxon>Bacteria</taxon>
        <taxon>Bacillati</taxon>
        <taxon>Actinomycetota</taxon>
        <taxon>Actinomycetes</taxon>
        <taxon>Mycobacteriales</taxon>
        <taxon>Mycobacteriaceae</taxon>
        <taxon>Mycobacterium</taxon>
    </lineage>
</organism>
<dbReference type="EMBL" id="BRXE01000026">
    <property type="protein sequence ID" value="GLB83449.1"/>
    <property type="molecule type" value="Genomic_DNA"/>
</dbReference>
<dbReference type="Pfam" id="PF00823">
    <property type="entry name" value="PPE"/>
    <property type="match status" value="1"/>
</dbReference>
<evidence type="ECO:0000313" key="6">
    <source>
        <dbReference type="EMBL" id="GLD32054.1"/>
    </source>
</evidence>
<dbReference type="Gene3D" id="1.20.1260.20">
    <property type="entry name" value="PPE superfamily"/>
    <property type="match status" value="1"/>
</dbReference>
<gene>
    <name evidence="6" type="ORF">Mkiyose1413_39370</name>
    <name evidence="5" type="ORF">SRL2020028_27050</name>
</gene>
<accession>A0A9P3UYV3</accession>
<feature type="region of interest" description="Disordered" evidence="2">
    <location>
        <begin position="384"/>
        <end position="442"/>
    </location>
</feature>
<evidence type="ECO:0000256" key="1">
    <source>
        <dbReference type="ARBA" id="ARBA00010652"/>
    </source>
</evidence>
<dbReference type="PANTHER" id="PTHR46766:SF1">
    <property type="entry name" value="GLUTAMINE-RICH PROTEIN 2"/>
    <property type="match status" value="1"/>
</dbReference>
<dbReference type="Proteomes" id="UP001165663">
    <property type="component" value="Unassembled WGS sequence"/>
</dbReference>
<feature type="domain" description="PPE-PPW subfamily C-terminal" evidence="4">
    <location>
        <begin position="450"/>
        <end position="496"/>
    </location>
</feature>
<dbReference type="EMBL" id="BRZI01000035">
    <property type="protein sequence ID" value="GLD32054.1"/>
    <property type="molecule type" value="Genomic_DNA"/>
</dbReference>
<evidence type="ECO:0000256" key="2">
    <source>
        <dbReference type="SAM" id="MobiDB-lite"/>
    </source>
</evidence>
<reference evidence="6" key="1">
    <citation type="submission" date="2022-08" db="EMBL/GenBank/DDBJ databases">
        <title>Mycobacterium kiyosense sp. nov., scotochromogenic slow-glowing species isolated from respiratory specimens.</title>
        <authorList>
            <person name="Fukano H."/>
            <person name="Kazumi Y."/>
            <person name="Sakagami N."/>
            <person name="Ato M."/>
            <person name="Mitarai S."/>
            <person name="Hoshino Y."/>
        </authorList>
    </citation>
    <scope>NUCLEOTIDE SEQUENCE</scope>
    <source>
        <strain evidence="6">1413</strain>
        <strain evidence="5">SRL2020-028</strain>
    </source>
</reference>
<keyword evidence="7" id="KW-1185">Reference proteome</keyword>
<name>A0A9P3UYV3_9MYCO</name>
<comment type="caution">
    <text evidence="6">The sequence shown here is derived from an EMBL/GenBank/DDBJ whole genome shotgun (WGS) entry which is preliminary data.</text>
</comment>
<evidence type="ECO:0000313" key="7">
    <source>
        <dbReference type="Proteomes" id="UP001064782"/>
    </source>
</evidence>
<dbReference type="InterPro" id="IPR038332">
    <property type="entry name" value="PPE_sf"/>
</dbReference>
<protein>
    <submittedName>
        <fullName evidence="6">PPE family protein</fullName>
    </submittedName>
</protein>
<dbReference type="PANTHER" id="PTHR46766">
    <property type="entry name" value="GLUTAMINE-RICH PROTEIN 2"/>
    <property type="match status" value="1"/>
</dbReference>
<evidence type="ECO:0000313" key="5">
    <source>
        <dbReference type="EMBL" id="GLB83449.1"/>
    </source>
</evidence>
<dbReference type="InterPro" id="IPR000030">
    <property type="entry name" value="PPE_dom"/>
</dbReference>
<proteinExistence type="inferred from homology"/>
<dbReference type="GeneID" id="83631271"/>
<feature type="domain" description="PPE" evidence="3">
    <location>
        <begin position="6"/>
        <end position="169"/>
    </location>
</feature>
<feature type="compositionally biased region" description="Basic residues" evidence="2">
    <location>
        <begin position="412"/>
        <end position="421"/>
    </location>
</feature>